<feature type="domain" description="HTH cro/C1-type" evidence="1">
    <location>
        <begin position="32"/>
        <end position="85"/>
    </location>
</feature>
<sequence>MLDLSNTEKNPLHLRSAVPRTSVDVNSLYAALDAAREAKSMSWRQLAKEIGVSPSTMSRLANDLKPDVNAFAAMVTWLGVPAERFMIDEGSAQHPRPEEPPLMAELAPLLRARSDLRPEDVEHLEEIINSAVRRFATERPVQ</sequence>
<dbReference type="Gene3D" id="1.10.260.40">
    <property type="entry name" value="lambda repressor-like DNA-binding domains"/>
    <property type="match status" value="1"/>
</dbReference>
<dbReference type="GO" id="GO:0003677">
    <property type="term" value="F:DNA binding"/>
    <property type="evidence" value="ECO:0007669"/>
    <property type="project" value="InterPro"/>
</dbReference>
<dbReference type="SMART" id="SM00530">
    <property type="entry name" value="HTH_XRE"/>
    <property type="match status" value="1"/>
</dbReference>
<name>A0A543JNS7_9PSEU</name>
<proteinExistence type="predicted"/>
<evidence type="ECO:0000313" key="3">
    <source>
        <dbReference type="Proteomes" id="UP000316628"/>
    </source>
</evidence>
<protein>
    <submittedName>
        <fullName evidence="2">Helix-turn-helix protein</fullName>
    </submittedName>
</protein>
<dbReference type="AlphaFoldDB" id="A0A543JNS7"/>
<dbReference type="EMBL" id="VFPP01000001">
    <property type="protein sequence ID" value="TQM84507.1"/>
    <property type="molecule type" value="Genomic_DNA"/>
</dbReference>
<keyword evidence="3" id="KW-1185">Reference proteome</keyword>
<evidence type="ECO:0000313" key="2">
    <source>
        <dbReference type="EMBL" id="TQM84507.1"/>
    </source>
</evidence>
<reference evidence="2 3" key="1">
    <citation type="submission" date="2019-06" db="EMBL/GenBank/DDBJ databases">
        <title>Sequencing the genomes of 1000 actinobacteria strains.</title>
        <authorList>
            <person name="Klenk H.-P."/>
        </authorList>
    </citation>
    <scope>NUCLEOTIDE SEQUENCE [LARGE SCALE GENOMIC DNA]</scope>
    <source>
        <strain evidence="2 3">DSM 45456</strain>
    </source>
</reference>
<comment type="caution">
    <text evidence="2">The sequence shown here is derived from an EMBL/GenBank/DDBJ whole genome shotgun (WGS) entry which is preliminary data.</text>
</comment>
<accession>A0A543JNS7</accession>
<dbReference type="RefSeq" id="WP_211363637.1">
    <property type="nucleotide sequence ID" value="NZ_VFPP01000001.1"/>
</dbReference>
<dbReference type="Proteomes" id="UP000316628">
    <property type="component" value="Unassembled WGS sequence"/>
</dbReference>
<dbReference type="Pfam" id="PF01381">
    <property type="entry name" value="HTH_3"/>
    <property type="match status" value="1"/>
</dbReference>
<dbReference type="InterPro" id="IPR001387">
    <property type="entry name" value="Cro/C1-type_HTH"/>
</dbReference>
<dbReference type="PROSITE" id="PS50943">
    <property type="entry name" value="HTH_CROC1"/>
    <property type="match status" value="1"/>
</dbReference>
<evidence type="ECO:0000259" key="1">
    <source>
        <dbReference type="PROSITE" id="PS50943"/>
    </source>
</evidence>
<gene>
    <name evidence="2" type="ORF">FHX81_6955</name>
</gene>
<dbReference type="CDD" id="cd00093">
    <property type="entry name" value="HTH_XRE"/>
    <property type="match status" value="1"/>
</dbReference>
<dbReference type="InterPro" id="IPR010982">
    <property type="entry name" value="Lambda_DNA-bd_dom_sf"/>
</dbReference>
<dbReference type="SUPFAM" id="SSF47413">
    <property type="entry name" value="lambda repressor-like DNA-binding domains"/>
    <property type="match status" value="1"/>
</dbReference>
<organism evidence="2 3">
    <name type="scientific">Saccharothrix saharensis</name>
    <dbReference type="NCBI Taxonomy" id="571190"/>
    <lineage>
        <taxon>Bacteria</taxon>
        <taxon>Bacillati</taxon>
        <taxon>Actinomycetota</taxon>
        <taxon>Actinomycetes</taxon>
        <taxon>Pseudonocardiales</taxon>
        <taxon>Pseudonocardiaceae</taxon>
        <taxon>Saccharothrix</taxon>
    </lineage>
</organism>